<dbReference type="Pfam" id="PF00067">
    <property type="entry name" value="p450"/>
    <property type="match status" value="1"/>
</dbReference>
<dbReference type="GO" id="GO:0016705">
    <property type="term" value="F:oxidoreductase activity, acting on paired donors, with incorporation or reduction of molecular oxygen"/>
    <property type="evidence" value="ECO:0007669"/>
    <property type="project" value="InterPro"/>
</dbReference>
<dbReference type="EMBL" id="KB445587">
    <property type="protein sequence ID" value="EMD85675.1"/>
    <property type="molecule type" value="Genomic_DNA"/>
</dbReference>
<dbReference type="STRING" id="701091.M2SK09"/>
<reference evidence="1 2" key="1">
    <citation type="journal article" date="2012" name="PLoS Pathog.">
        <title>Diverse lifestyles and strategies of plant pathogenesis encoded in the genomes of eighteen Dothideomycetes fungi.</title>
        <authorList>
            <person name="Ohm R.A."/>
            <person name="Feau N."/>
            <person name="Henrissat B."/>
            <person name="Schoch C.L."/>
            <person name="Horwitz B.A."/>
            <person name="Barry K.W."/>
            <person name="Condon B.J."/>
            <person name="Copeland A.C."/>
            <person name="Dhillon B."/>
            <person name="Glaser F."/>
            <person name="Hesse C.N."/>
            <person name="Kosti I."/>
            <person name="LaButti K."/>
            <person name="Lindquist E.A."/>
            <person name="Lucas S."/>
            <person name="Salamov A.A."/>
            <person name="Bradshaw R.E."/>
            <person name="Ciuffetti L."/>
            <person name="Hamelin R.C."/>
            <person name="Kema G.H.J."/>
            <person name="Lawrence C."/>
            <person name="Scott J.A."/>
            <person name="Spatafora J.W."/>
            <person name="Turgeon B.G."/>
            <person name="de Wit P.J.G.M."/>
            <person name="Zhong S."/>
            <person name="Goodwin S.B."/>
            <person name="Grigoriev I.V."/>
        </authorList>
    </citation>
    <scope>NUCLEOTIDE SEQUENCE [LARGE SCALE GENOMIC DNA]</scope>
    <source>
        <strain evidence="2">C5 / ATCC 48332 / race O</strain>
    </source>
</reference>
<protein>
    <submittedName>
        <fullName evidence="1">Uncharacterized protein</fullName>
    </submittedName>
</protein>
<gene>
    <name evidence="1" type="ORF">COCHEDRAFT_1219020</name>
</gene>
<dbReference type="AlphaFoldDB" id="M2SK09"/>
<dbReference type="GO" id="GO:0005506">
    <property type="term" value="F:iron ion binding"/>
    <property type="evidence" value="ECO:0007669"/>
    <property type="project" value="InterPro"/>
</dbReference>
<dbReference type="Gene3D" id="1.10.630.10">
    <property type="entry name" value="Cytochrome P450"/>
    <property type="match status" value="1"/>
</dbReference>
<name>M2SK09_COCH5</name>
<dbReference type="GO" id="GO:0020037">
    <property type="term" value="F:heme binding"/>
    <property type="evidence" value="ECO:0007669"/>
    <property type="project" value="InterPro"/>
</dbReference>
<evidence type="ECO:0000313" key="2">
    <source>
        <dbReference type="Proteomes" id="UP000016936"/>
    </source>
</evidence>
<dbReference type="InterPro" id="IPR001128">
    <property type="entry name" value="Cyt_P450"/>
</dbReference>
<dbReference type="Proteomes" id="UP000016936">
    <property type="component" value="Unassembled WGS sequence"/>
</dbReference>
<organism evidence="1 2">
    <name type="scientific">Cochliobolus heterostrophus (strain C5 / ATCC 48332 / race O)</name>
    <name type="common">Southern corn leaf blight fungus</name>
    <name type="synonym">Bipolaris maydis</name>
    <dbReference type="NCBI Taxonomy" id="701091"/>
    <lineage>
        <taxon>Eukaryota</taxon>
        <taxon>Fungi</taxon>
        <taxon>Dikarya</taxon>
        <taxon>Ascomycota</taxon>
        <taxon>Pezizomycotina</taxon>
        <taxon>Dothideomycetes</taxon>
        <taxon>Pleosporomycetidae</taxon>
        <taxon>Pleosporales</taxon>
        <taxon>Pleosporineae</taxon>
        <taxon>Pleosporaceae</taxon>
        <taxon>Bipolaris</taxon>
    </lineage>
</organism>
<dbReference type="HOGENOM" id="CLU_146146_0_0_1"/>
<reference evidence="2" key="2">
    <citation type="journal article" date="2013" name="PLoS Genet.">
        <title>Comparative genome structure, secondary metabolite, and effector coding capacity across Cochliobolus pathogens.</title>
        <authorList>
            <person name="Condon B.J."/>
            <person name="Leng Y."/>
            <person name="Wu D."/>
            <person name="Bushley K.E."/>
            <person name="Ohm R.A."/>
            <person name="Otillar R."/>
            <person name="Martin J."/>
            <person name="Schackwitz W."/>
            <person name="Grimwood J."/>
            <person name="MohdZainudin N."/>
            <person name="Xue C."/>
            <person name="Wang R."/>
            <person name="Manning V.A."/>
            <person name="Dhillon B."/>
            <person name="Tu Z.J."/>
            <person name="Steffenson B.J."/>
            <person name="Salamov A."/>
            <person name="Sun H."/>
            <person name="Lowry S."/>
            <person name="LaButti K."/>
            <person name="Han J."/>
            <person name="Copeland A."/>
            <person name="Lindquist E."/>
            <person name="Barry K."/>
            <person name="Schmutz J."/>
            <person name="Baker S.E."/>
            <person name="Ciuffetti L.M."/>
            <person name="Grigoriev I.V."/>
            <person name="Zhong S."/>
            <person name="Turgeon B.G."/>
        </authorList>
    </citation>
    <scope>NUCLEOTIDE SEQUENCE [LARGE SCALE GENOMIC DNA]</scope>
    <source>
        <strain evidence="2">C5 / ATCC 48332 / race O</strain>
    </source>
</reference>
<accession>M2SK09</accession>
<sequence length="150" mass="17185">MRWIFKFISDNPDVQKKLFESLRSFHAAAVTEDHLPTHSEICNASIPYLDAVVEESLPLSHTAIFQDRECTEDAIILGHYIPKGAHTMMIKKAPASQSQDWISKKVSAVRHAKRQPKNTDFEPGMRREWTSFILSVGLCWMIMAERSSIR</sequence>
<dbReference type="GO" id="GO:0004497">
    <property type="term" value="F:monooxygenase activity"/>
    <property type="evidence" value="ECO:0007669"/>
    <property type="project" value="InterPro"/>
</dbReference>
<keyword evidence="2" id="KW-1185">Reference proteome</keyword>
<proteinExistence type="predicted"/>
<dbReference type="SUPFAM" id="SSF48264">
    <property type="entry name" value="Cytochrome P450"/>
    <property type="match status" value="1"/>
</dbReference>
<evidence type="ECO:0000313" key="1">
    <source>
        <dbReference type="EMBL" id="EMD85675.1"/>
    </source>
</evidence>
<dbReference type="InterPro" id="IPR036396">
    <property type="entry name" value="Cyt_P450_sf"/>
</dbReference>